<sequence>MSCIFSEETRQSSVTEKEKRVSEHERAIITGVFILIKIGGAEINTGAALQGCEKCSGHAGADPTSHAINLVARDEAAAVVHRLV</sequence>
<evidence type="ECO:0000256" key="1">
    <source>
        <dbReference type="SAM" id="MobiDB-lite"/>
    </source>
</evidence>
<organism evidence="2 3">
    <name type="scientific">Hibiscus sabdariffa</name>
    <name type="common">roselle</name>
    <dbReference type="NCBI Taxonomy" id="183260"/>
    <lineage>
        <taxon>Eukaryota</taxon>
        <taxon>Viridiplantae</taxon>
        <taxon>Streptophyta</taxon>
        <taxon>Embryophyta</taxon>
        <taxon>Tracheophyta</taxon>
        <taxon>Spermatophyta</taxon>
        <taxon>Magnoliopsida</taxon>
        <taxon>eudicotyledons</taxon>
        <taxon>Gunneridae</taxon>
        <taxon>Pentapetalae</taxon>
        <taxon>rosids</taxon>
        <taxon>malvids</taxon>
        <taxon>Malvales</taxon>
        <taxon>Malvaceae</taxon>
        <taxon>Malvoideae</taxon>
        <taxon>Hibiscus</taxon>
    </lineage>
</organism>
<proteinExistence type="predicted"/>
<dbReference type="EMBL" id="JBBPBN010000006">
    <property type="protein sequence ID" value="KAK9035757.1"/>
    <property type="molecule type" value="Genomic_DNA"/>
</dbReference>
<reference evidence="2 3" key="1">
    <citation type="journal article" date="2024" name="G3 (Bethesda)">
        <title>Genome assembly of Hibiscus sabdariffa L. provides insights into metabolisms of medicinal natural products.</title>
        <authorList>
            <person name="Kim T."/>
        </authorList>
    </citation>
    <scope>NUCLEOTIDE SEQUENCE [LARGE SCALE GENOMIC DNA]</scope>
    <source>
        <strain evidence="2">TK-2024</strain>
        <tissue evidence="2">Old leaves</tissue>
    </source>
</reference>
<protein>
    <submittedName>
        <fullName evidence="2">Uncharacterized protein</fullName>
    </submittedName>
</protein>
<feature type="compositionally biased region" description="Basic and acidic residues" evidence="1">
    <location>
        <begin position="7"/>
        <end position="21"/>
    </location>
</feature>
<accession>A0ABR2TE29</accession>
<comment type="caution">
    <text evidence="2">The sequence shown here is derived from an EMBL/GenBank/DDBJ whole genome shotgun (WGS) entry which is preliminary data.</text>
</comment>
<feature type="region of interest" description="Disordered" evidence="1">
    <location>
        <begin position="1"/>
        <end position="21"/>
    </location>
</feature>
<keyword evidence="3" id="KW-1185">Reference proteome</keyword>
<evidence type="ECO:0000313" key="2">
    <source>
        <dbReference type="EMBL" id="KAK9035757.1"/>
    </source>
</evidence>
<dbReference type="Proteomes" id="UP001396334">
    <property type="component" value="Unassembled WGS sequence"/>
</dbReference>
<evidence type="ECO:0000313" key="3">
    <source>
        <dbReference type="Proteomes" id="UP001396334"/>
    </source>
</evidence>
<gene>
    <name evidence="2" type="ORF">V6N11_077787</name>
</gene>
<name>A0ABR2TE29_9ROSI</name>